<organism evidence="8 9">
    <name type="scientific">Kribbella pratensis</name>
    <dbReference type="NCBI Taxonomy" id="2512112"/>
    <lineage>
        <taxon>Bacteria</taxon>
        <taxon>Bacillati</taxon>
        <taxon>Actinomycetota</taxon>
        <taxon>Actinomycetes</taxon>
        <taxon>Propionibacteriales</taxon>
        <taxon>Kribbellaceae</taxon>
        <taxon>Kribbella</taxon>
    </lineage>
</organism>
<dbReference type="Proteomes" id="UP000295060">
    <property type="component" value="Unassembled WGS sequence"/>
</dbReference>
<feature type="transmembrane region" description="Helical" evidence="6">
    <location>
        <begin position="176"/>
        <end position="197"/>
    </location>
</feature>
<evidence type="ECO:0000256" key="3">
    <source>
        <dbReference type="ARBA" id="ARBA00022692"/>
    </source>
</evidence>
<dbReference type="InterPro" id="IPR020846">
    <property type="entry name" value="MFS_dom"/>
</dbReference>
<feature type="transmembrane region" description="Helical" evidence="6">
    <location>
        <begin position="144"/>
        <end position="164"/>
    </location>
</feature>
<evidence type="ECO:0000256" key="2">
    <source>
        <dbReference type="ARBA" id="ARBA00022475"/>
    </source>
</evidence>
<feature type="transmembrane region" description="Helical" evidence="6">
    <location>
        <begin position="218"/>
        <end position="239"/>
    </location>
</feature>
<evidence type="ECO:0000259" key="7">
    <source>
        <dbReference type="PROSITE" id="PS50850"/>
    </source>
</evidence>
<dbReference type="RefSeq" id="WP_134127123.1">
    <property type="nucleotide sequence ID" value="NZ_SODU01000001.1"/>
</dbReference>
<feature type="transmembrane region" description="Helical" evidence="6">
    <location>
        <begin position="283"/>
        <end position="304"/>
    </location>
</feature>
<keyword evidence="4 6" id="KW-1133">Transmembrane helix</keyword>
<evidence type="ECO:0000256" key="6">
    <source>
        <dbReference type="SAM" id="Phobius"/>
    </source>
</evidence>
<feature type="transmembrane region" description="Helical" evidence="6">
    <location>
        <begin position="369"/>
        <end position="389"/>
    </location>
</feature>
<evidence type="ECO:0000313" key="9">
    <source>
        <dbReference type="Proteomes" id="UP000295060"/>
    </source>
</evidence>
<keyword evidence="5 6" id="KW-0472">Membrane</keyword>
<accession>A0ABY2FLI1</accession>
<keyword evidence="9" id="KW-1185">Reference proteome</keyword>
<dbReference type="Gene3D" id="1.20.1250.20">
    <property type="entry name" value="MFS general substrate transporter like domains"/>
    <property type="match status" value="2"/>
</dbReference>
<keyword evidence="2" id="KW-1003">Cell membrane</keyword>
<feature type="transmembrane region" description="Helical" evidence="6">
    <location>
        <begin position="341"/>
        <end position="363"/>
    </location>
</feature>
<dbReference type="SUPFAM" id="SSF103473">
    <property type="entry name" value="MFS general substrate transporter"/>
    <property type="match status" value="1"/>
</dbReference>
<feature type="transmembrane region" description="Helical" evidence="6">
    <location>
        <begin position="18"/>
        <end position="41"/>
    </location>
</feature>
<feature type="transmembrane region" description="Helical" evidence="6">
    <location>
        <begin position="85"/>
        <end position="105"/>
    </location>
</feature>
<dbReference type="PROSITE" id="PS50850">
    <property type="entry name" value="MFS"/>
    <property type="match status" value="1"/>
</dbReference>
<dbReference type="InterPro" id="IPR036259">
    <property type="entry name" value="MFS_trans_sf"/>
</dbReference>
<comment type="caution">
    <text evidence="8">The sequence shown here is derived from an EMBL/GenBank/DDBJ whole genome shotgun (WGS) entry which is preliminary data.</text>
</comment>
<dbReference type="CDD" id="cd17324">
    <property type="entry name" value="MFS_NepI_like"/>
    <property type="match status" value="1"/>
</dbReference>
<feature type="transmembrane region" description="Helical" evidence="6">
    <location>
        <begin position="111"/>
        <end position="132"/>
    </location>
</feature>
<dbReference type="PANTHER" id="PTHR43124">
    <property type="entry name" value="PURINE EFFLUX PUMP PBUE"/>
    <property type="match status" value="1"/>
</dbReference>
<evidence type="ECO:0000313" key="8">
    <source>
        <dbReference type="EMBL" id="TDW93992.1"/>
    </source>
</evidence>
<dbReference type="Pfam" id="PF07690">
    <property type="entry name" value="MFS_1"/>
    <property type="match status" value="1"/>
</dbReference>
<feature type="transmembrane region" description="Helical" evidence="6">
    <location>
        <begin position="53"/>
        <end position="78"/>
    </location>
</feature>
<evidence type="ECO:0000256" key="5">
    <source>
        <dbReference type="ARBA" id="ARBA00023136"/>
    </source>
</evidence>
<protein>
    <submittedName>
        <fullName evidence="8">MFS family arabinose efflux permease</fullName>
    </submittedName>
</protein>
<name>A0ABY2FLI1_9ACTN</name>
<dbReference type="InterPro" id="IPR050189">
    <property type="entry name" value="MFS_Efflux_Transporters"/>
</dbReference>
<feature type="transmembrane region" description="Helical" evidence="6">
    <location>
        <begin position="310"/>
        <end position="329"/>
    </location>
</feature>
<evidence type="ECO:0000256" key="4">
    <source>
        <dbReference type="ARBA" id="ARBA00022989"/>
    </source>
</evidence>
<keyword evidence="3 6" id="KW-0812">Transmembrane</keyword>
<gene>
    <name evidence="8" type="ORF">EV137_1290</name>
</gene>
<dbReference type="InterPro" id="IPR011701">
    <property type="entry name" value="MFS"/>
</dbReference>
<dbReference type="EMBL" id="SODU01000001">
    <property type="protein sequence ID" value="TDW93992.1"/>
    <property type="molecule type" value="Genomic_DNA"/>
</dbReference>
<proteinExistence type="predicted"/>
<feature type="transmembrane region" description="Helical" evidence="6">
    <location>
        <begin position="251"/>
        <end position="271"/>
    </location>
</feature>
<dbReference type="PANTHER" id="PTHR43124:SF3">
    <property type="entry name" value="CHLORAMPHENICOL EFFLUX PUMP RV0191"/>
    <property type="match status" value="1"/>
</dbReference>
<feature type="domain" description="Major facilitator superfamily (MFS) profile" evidence="7">
    <location>
        <begin position="19"/>
        <end position="394"/>
    </location>
</feature>
<sequence length="395" mass="41076">MTNQPVLTKQRASTTRSWLGVAAITASLFVFLTTELMPVGLLTPLSTSLGVPVGVAGLMVTLYGVSAGLGVPFIVAWSRRVNRRLLLAVLLSVLTVGNLVTAIAPNFPLMLATRLCMGFASGVFWAIGVSMAMRLVAERDASKAAAVVMSGISVAAVVGIPLGIFLESRTDWRATFLIWSGLSLLVLVAVVVAIPSLPSDNAVPVRAVFALPVSNARLRVVMLMVMLFVLGHFGAYTFVRPFLEGESSASPAFITAVLMAYGAAGAAGNFIGGRVVSWNSRAGFMAGCAGAAAALLLLLTVGQWPVGQVVALVLWGTSFGVVQLCQVNLTQAAAPETFEAAMSLNTMAYNTSIALGALFGGLFADHAGVNSVIYFGITLIAASLLLTLVTGRPRV</sequence>
<reference evidence="8 9" key="1">
    <citation type="submission" date="2019-03" db="EMBL/GenBank/DDBJ databases">
        <title>Genomic Encyclopedia of Type Strains, Phase III (KMG-III): the genomes of soil and plant-associated and newly described type strains.</title>
        <authorList>
            <person name="Whitman W."/>
        </authorList>
    </citation>
    <scope>NUCLEOTIDE SEQUENCE [LARGE SCALE GENOMIC DNA]</scope>
    <source>
        <strain evidence="8 9">VKMAc-2574</strain>
    </source>
</reference>
<evidence type="ECO:0000256" key="1">
    <source>
        <dbReference type="ARBA" id="ARBA00004651"/>
    </source>
</evidence>
<comment type="subcellular location">
    <subcellularLocation>
        <location evidence="1">Cell membrane</location>
        <topology evidence="1">Multi-pass membrane protein</topology>
    </subcellularLocation>
</comment>